<organism evidence="2 3">
    <name type="scientific">Dorea acetigenes</name>
    <dbReference type="NCBI Taxonomy" id="2981787"/>
    <lineage>
        <taxon>Bacteria</taxon>
        <taxon>Bacillati</taxon>
        <taxon>Bacillota</taxon>
        <taxon>Clostridia</taxon>
        <taxon>Lachnospirales</taxon>
        <taxon>Lachnospiraceae</taxon>
        <taxon>Dorea</taxon>
    </lineage>
</organism>
<feature type="domain" description="HTH LytTR-type" evidence="1">
    <location>
        <begin position="4"/>
        <end position="103"/>
    </location>
</feature>
<accession>A0ABT2RRK7</accession>
<proteinExistence type="predicted"/>
<dbReference type="SMART" id="SM00850">
    <property type="entry name" value="LytTR"/>
    <property type="match status" value="1"/>
</dbReference>
<evidence type="ECO:0000313" key="2">
    <source>
        <dbReference type="EMBL" id="MCU6688010.1"/>
    </source>
</evidence>
<gene>
    <name evidence="2" type="ORF">OCV99_16025</name>
</gene>
<dbReference type="InterPro" id="IPR007492">
    <property type="entry name" value="LytTR_DNA-bd_dom"/>
</dbReference>
<reference evidence="2 3" key="1">
    <citation type="journal article" date="2021" name="ISME Commun">
        <title>Automated analysis of genomic sequences facilitates high-throughput and comprehensive description of bacteria.</title>
        <authorList>
            <person name="Hitch T.C.A."/>
        </authorList>
    </citation>
    <scope>NUCLEOTIDE SEQUENCE [LARGE SCALE GENOMIC DNA]</scope>
    <source>
        <strain evidence="2 3">Sanger_03</strain>
    </source>
</reference>
<protein>
    <submittedName>
        <fullName evidence="2">LytTR family transcriptional regulator</fullName>
    </submittedName>
</protein>
<evidence type="ECO:0000313" key="3">
    <source>
        <dbReference type="Proteomes" id="UP001652431"/>
    </source>
</evidence>
<dbReference type="Gene3D" id="2.40.50.1020">
    <property type="entry name" value="LytTr DNA-binding domain"/>
    <property type="match status" value="1"/>
</dbReference>
<name>A0ABT2RRK7_9FIRM</name>
<dbReference type="PANTHER" id="PTHR37299:SF1">
    <property type="entry name" value="STAGE 0 SPORULATION PROTEIN A HOMOLOG"/>
    <property type="match status" value="1"/>
</dbReference>
<dbReference type="InterPro" id="IPR046947">
    <property type="entry name" value="LytR-like"/>
</dbReference>
<dbReference type="PROSITE" id="PS50930">
    <property type="entry name" value="HTH_LYTTR"/>
    <property type="match status" value="1"/>
</dbReference>
<keyword evidence="3" id="KW-1185">Reference proteome</keyword>
<dbReference type="Proteomes" id="UP001652431">
    <property type="component" value="Unassembled WGS sequence"/>
</dbReference>
<dbReference type="EMBL" id="JAOQJU010000033">
    <property type="protein sequence ID" value="MCU6688010.1"/>
    <property type="molecule type" value="Genomic_DNA"/>
</dbReference>
<comment type="caution">
    <text evidence="2">The sequence shown here is derived from an EMBL/GenBank/DDBJ whole genome shotgun (WGS) entry which is preliminary data.</text>
</comment>
<evidence type="ECO:0000259" key="1">
    <source>
        <dbReference type="PROSITE" id="PS50930"/>
    </source>
</evidence>
<dbReference type="RefSeq" id="WP_158371826.1">
    <property type="nucleotide sequence ID" value="NZ_JAOQJU010000033.1"/>
</dbReference>
<dbReference type="Pfam" id="PF04397">
    <property type="entry name" value="LytTR"/>
    <property type="match status" value="1"/>
</dbReference>
<dbReference type="PANTHER" id="PTHR37299">
    <property type="entry name" value="TRANSCRIPTIONAL REGULATOR-RELATED"/>
    <property type="match status" value="1"/>
</dbReference>
<sequence>MRYIVLSQRGSEIVIEKQEIDYIERENRVTKFYLEGQMIEVAEKLADVQKYLDQDTFVRCHNSFIVNLEKIRSFGRSEFILKNGKSVPISRSRYGEVRESFVRWTEIQE</sequence>